<evidence type="ECO:0000256" key="2">
    <source>
        <dbReference type="SAM" id="SignalP"/>
    </source>
</evidence>
<sequence length="149" mass="15972">MMTDRFPAMRKAGCLVLLVLCFGGATAARAEDCNTDIARLNQRRQGVINQLNQLAKGNKKQLDPIASCPKLRNLVTVEHELVAYLSKNKEWCSVPDEALENIKTMSAKSVTVANQACAVAAQVKKAQSQQAAGGGALNVPQQKLPTGPL</sequence>
<dbReference type="Proteomes" id="UP000001695">
    <property type="component" value="Chromosome"/>
</dbReference>
<evidence type="ECO:0000313" key="3">
    <source>
        <dbReference type="EMBL" id="ACB95865.1"/>
    </source>
</evidence>
<dbReference type="eggNOG" id="ENOG5032JT9">
    <property type="taxonomic scope" value="Bacteria"/>
</dbReference>
<dbReference type="STRING" id="395963.Bind_2248"/>
<dbReference type="EMBL" id="CP001016">
    <property type="protein sequence ID" value="ACB95865.1"/>
    <property type="molecule type" value="Genomic_DNA"/>
</dbReference>
<evidence type="ECO:0000256" key="1">
    <source>
        <dbReference type="SAM" id="MobiDB-lite"/>
    </source>
</evidence>
<evidence type="ECO:0000313" key="4">
    <source>
        <dbReference type="Proteomes" id="UP000001695"/>
    </source>
</evidence>
<accession>B2IH80</accession>
<keyword evidence="4" id="KW-1185">Reference proteome</keyword>
<gene>
    <name evidence="3" type="ordered locus">Bind_2248</name>
</gene>
<feature type="chain" id="PRO_5002778948" evidence="2">
    <location>
        <begin position="28"/>
        <end position="149"/>
    </location>
</feature>
<feature type="signal peptide" evidence="2">
    <location>
        <begin position="1"/>
        <end position="27"/>
    </location>
</feature>
<dbReference type="AlphaFoldDB" id="B2IH80"/>
<dbReference type="HOGENOM" id="CLU_118073_0_0_5"/>
<proteinExistence type="predicted"/>
<reference evidence="4" key="1">
    <citation type="submission" date="2008-03" db="EMBL/GenBank/DDBJ databases">
        <title>Complete sequence of chromosome of Beijerinckia indica subsp. indica ATCC 9039.</title>
        <authorList>
            <consortium name="US DOE Joint Genome Institute"/>
            <person name="Copeland A."/>
            <person name="Lucas S."/>
            <person name="Lapidus A."/>
            <person name="Glavina del Rio T."/>
            <person name="Dalin E."/>
            <person name="Tice H."/>
            <person name="Bruce D."/>
            <person name="Goodwin L."/>
            <person name="Pitluck S."/>
            <person name="LaButti K."/>
            <person name="Schmutz J."/>
            <person name="Larimer F."/>
            <person name="Land M."/>
            <person name="Hauser L."/>
            <person name="Kyrpides N."/>
            <person name="Mikhailova N."/>
            <person name="Dunfield P.F."/>
            <person name="Dedysh S.N."/>
            <person name="Liesack W."/>
            <person name="Saw J.H."/>
            <person name="Alam M."/>
            <person name="Chen Y."/>
            <person name="Murrell J.C."/>
            <person name="Richardson P."/>
        </authorList>
    </citation>
    <scope>NUCLEOTIDE SEQUENCE [LARGE SCALE GENOMIC DNA]</scope>
    <source>
        <strain evidence="4">ATCC 9039 / DSM 1715 / NCIMB 8712</strain>
    </source>
</reference>
<reference evidence="3 4" key="2">
    <citation type="journal article" date="2010" name="J. Bacteriol.">
        <title>Complete genome sequence of Beijerinckia indica subsp. indica.</title>
        <authorList>
            <person name="Tamas I."/>
            <person name="Dedysh S.N."/>
            <person name="Liesack W."/>
            <person name="Stott M.B."/>
            <person name="Alam M."/>
            <person name="Murrell J.C."/>
            <person name="Dunfield P.F."/>
        </authorList>
    </citation>
    <scope>NUCLEOTIDE SEQUENCE [LARGE SCALE GENOMIC DNA]</scope>
    <source>
        <strain evidence="4">ATCC 9039 / DSM 1715 / NCIMB 8712</strain>
    </source>
</reference>
<dbReference type="KEGG" id="bid:Bind_2248"/>
<organism evidence="3 4">
    <name type="scientific">Beijerinckia indica subsp. indica (strain ATCC 9039 / DSM 1715 / NCIMB 8712)</name>
    <dbReference type="NCBI Taxonomy" id="395963"/>
    <lineage>
        <taxon>Bacteria</taxon>
        <taxon>Pseudomonadati</taxon>
        <taxon>Pseudomonadota</taxon>
        <taxon>Alphaproteobacteria</taxon>
        <taxon>Hyphomicrobiales</taxon>
        <taxon>Beijerinckiaceae</taxon>
        <taxon>Beijerinckia</taxon>
    </lineage>
</organism>
<dbReference type="OrthoDB" id="8019615at2"/>
<feature type="compositionally biased region" description="Polar residues" evidence="1">
    <location>
        <begin position="139"/>
        <end position="149"/>
    </location>
</feature>
<dbReference type="RefSeq" id="WP_012385220.1">
    <property type="nucleotide sequence ID" value="NC_010581.1"/>
</dbReference>
<feature type="region of interest" description="Disordered" evidence="1">
    <location>
        <begin position="130"/>
        <end position="149"/>
    </location>
</feature>
<keyword evidence="2" id="KW-0732">Signal</keyword>
<name>B2IH80_BEII9</name>
<protein>
    <submittedName>
        <fullName evidence="3">Uncharacterized protein</fullName>
    </submittedName>
</protein>